<proteinExistence type="inferred from homology"/>
<evidence type="ECO:0000256" key="1">
    <source>
        <dbReference type="ARBA" id="ARBA00007151"/>
    </source>
</evidence>
<dbReference type="eggNOG" id="KOG3291">
    <property type="taxonomic scope" value="Eukaryota"/>
</dbReference>
<dbReference type="Gene3D" id="1.10.455.10">
    <property type="entry name" value="Ribosomal protein S7 domain"/>
    <property type="match status" value="1"/>
</dbReference>
<evidence type="ECO:0000313" key="6">
    <source>
        <dbReference type="Proteomes" id="UP000029965"/>
    </source>
</evidence>
<evidence type="ECO:0000256" key="3">
    <source>
        <dbReference type="ARBA" id="ARBA00023274"/>
    </source>
</evidence>
<evidence type="ECO:0000256" key="2">
    <source>
        <dbReference type="ARBA" id="ARBA00022980"/>
    </source>
</evidence>
<name>A0A0D9RSC8_CHLSB</name>
<dbReference type="Pfam" id="PF00177">
    <property type="entry name" value="Ribosomal_S7"/>
    <property type="match status" value="1"/>
</dbReference>
<organism evidence="5 6">
    <name type="scientific">Chlorocebus sabaeus</name>
    <name type="common">Green monkey</name>
    <name type="synonym">Simia sabaea</name>
    <dbReference type="NCBI Taxonomy" id="60711"/>
    <lineage>
        <taxon>Eukaryota</taxon>
        <taxon>Metazoa</taxon>
        <taxon>Chordata</taxon>
        <taxon>Craniata</taxon>
        <taxon>Vertebrata</taxon>
        <taxon>Euteleostomi</taxon>
        <taxon>Mammalia</taxon>
        <taxon>Eutheria</taxon>
        <taxon>Euarchontoglires</taxon>
        <taxon>Primates</taxon>
        <taxon>Haplorrhini</taxon>
        <taxon>Catarrhini</taxon>
        <taxon>Cercopithecidae</taxon>
        <taxon>Cercopithecinae</taxon>
        <taxon>Chlorocebus</taxon>
    </lineage>
</organism>
<dbReference type="STRING" id="60711.ENSCSAP00000011517"/>
<dbReference type="SUPFAM" id="SSF47973">
    <property type="entry name" value="Ribosomal protein S7"/>
    <property type="match status" value="1"/>
</dbReference>
<keyword evidence="3" id="KW-0687">Ribonucleoprotein</keyword>
<reference evidence="5" key="3">
    <citation type="submission" date="2025-09" db="UniProtKB">
        <authorList>
            <consortium name="Ensembl"/>
        </authorList>
    </citation>
    <scope>IDENTIFICATION</scope>
</reference>
<evidence type="ECO:0000259" key="4">
    <source>
        <dbReference type="Pfam" id="PF00177"/>
    </source>
</evidence>
<dbReference type="EMBL" id="AQIB01130077">
    <property type="status" value="NOT_ANNOTATED_CDS"/>
    <property type="molecule type" value="Genomic_DNA"/>
</dbReference>
<dbReference type="InterPro" id="IPR036823">
    <property type="entry name" value="Ribosomal_uS7_dom_sf"/>
</dbReference>
<keyword evidence="2" id="KW-0689">Ribosomal protein</keyword>
<reference evidence="5 6" key="1">
    <citation type="submission" date="2014-03" db="EMBL/GenBank/DDBJ databases">
        <authorList>
            <person name="Warren W."/>
            <person name="Wilson R.K."/>
        </authorList>
    </citation>
    <scope>NUCLEOTIDE SEQUENCE</scope>
</reference>
<dbReference type="PANTHER" id="PTHR11205">
    <property type="entry name" value="RIBOSOMAL PROTEIN S7"/>
    <property type="match status" value="1"/>
</dbReference>
<protein>
    <recommendedName>
        <fullName evidence="4">Small ribosomal subunit protein uS7 domain-containing protein</fullName>
    </recommendedName>
</protein>
<feature type="domain" description="Small ribosomal subunit protein uS7" evidence="4">
    <location>
        <begin position="53"/>
        <end position="149"/>
    </location>
</feature>
<evidence type="ECO:0000313" key="5">
    <source>
        <dbReference type="Ensembl" id="ENSCSAP00000011517.1"/>
    </source>
</evidence>
<dbReference type="InterPro" id="IPR023798">
    <property type="entry name" value="Ribosomal_uS7_dom"/>
</dbReference>
<dbReference type="GO" id="GO:0005840">
    <property type="term" value="C:ribosome"/>
    <property type="evidence" value="ECO:0007669"/>
    <property type="project" value="UniProtKB-KW"/>
</dbReference>
<reference evidence="5" key="2">
    <citation type="submission" date="2025-08" db="UniProtKB">
        <authorList>
            <consortium name="Ensembl"/>
        </authorList>
    </citation>
    <scope>IDENTIFICATION</scope>
</reference>
<sequence length="152" mass="16498">TNWERAVSVGTDSPDIKLFGKWSNHDVQINDVSLQDYTAVKKYAKHRPHSAGQYAAKPFPKAQGPIVECLTHSMMTQGRNNCKKLLTLCIAKHAFETIHLLTQVLVNAIINSGPQEDSTCIGGAEPGEAVDVSPLCCVNSAIWPLCTGTHEA</sequence>
<comment type="similarity">
    <text evidence="1">Belongs to the universal ribosomal protein uS7 family.</text>
</comment>
<dbReference type="GO" id="GO:0006412">
    <property type="term" value="P:translation"/>
    <property type="evidence" value="ECO:0007669"/>
    <property type="project" value="InterPro"/>
</dbReference>
<accession>A0A0D9RSC8</accession>
<dbReference type="Proteomes" id="UP000029965">
    <property type="component" value="Chromosome 25"/>
</dbReference>
<dbReference type="GO" id="GO:1990904">
    <property type="term" value="C:ribonucleoprotein complex"/>
    <property type="evidence" value="ECO:0007669"/>
    <property type="project" value="UniProtKB-KW"/>
</dbReference>
<dbReference type="AlphaFoldDB" id="A0A0D9RSC8"/>
<dbReference type="GeneTree" id="ENSGT00390000010806"/>
<dbReference type="InterPro" id="IPR000235">
    <property type="entry name" value="Ribosomal_uS7"/>
</dbReference>
<dbReference type="Ensembl" id="ENSCSAT00000013520.1">
    <property type="protein sequence ID" value="ENSCSAP00000011517.1"/>
    <property type="gene ID" value="ENSCSAG00000015430.1"/>
</dbReference>
<keyword evidence="6" id="KW-1185">Reference proteome</keyword>